<evidence type="ECO:0000259" key="13">
    <source>
        <dbReference type="Pfam" id="PF02676"/>
    </source>
</evidence>
<dbReference type="GO" id="GO:0008033">
    <property type="term" value="P:tRNA processing"/>
    <property type="evidence" value="ECO:0007669"/>
    <property type="project" value="UniProtKB-KW"/>
</dbReference>
<evidence type="ECO:0000256" key="5">
    <source>
        <dbReference type="ARBA" id="ARBA00022603"/>
    </source>
</evidence>
<keyword evidence="8" id="KW-0819">tRNA processing</keyword>
<proteinExistence type="inferred from homology"/>
<reference evidence="14" key="2">
    <citation type="submission" date="2025-09" db="UniProtKB">
        <authorList>
            <consortium name="Ensembl"/>
        </authorList>
    </citation>
    <scope>IDENTIFICATION</scope>
</reference>
<dbReference type="Gene3D" id="3.30.1960.10">
    <property type="entry name" value="tRNA wybutosine-synthesizing-like"/>
    <property type="match status" value="1"/>
</dbReference>
<dbReference type="GO" id="GO:0008168">
    <property type="term" value="F:methyltransferase activity"/>
    <property type="evidence" value="ECO:0007669"/>
    <property type="project" value="UniProtKB-KW"/>
</dbReference>
<dbReference type="AlphaFoldDB" id="A0A8C6YXF8"/>
<protein>
    <recommendedName>
        <fullName evidence="4">tRNA wybutosine-synthesizing protein 3 homolog</fullName>
        <ecNumber evidence="3">2.1.1.282</ecNumber>
    </recommendedName>
    <alternativeName>
        <fullName evidence="10">tRNA(Phe) 7-((3-amino-3-carboxypropyl)-4-demethylwyosine(37)-N(4))-methyltransferase</fullName>
    </alternativeName>
</protein>
<evidence type="ECO:0000313" key="15">
    <source>
        <dbReference type="Proteomes" id="UP000694420"/>
    </source>
</evidence>
<dbReference type="PANTHER" id="PTHR48418">
    <property type="entry name" value="TRNA WYBUTOSINE-SYNTHESIZING PROTEIN 3"/>
    <property type="match status" value="1"/>
</dbReference>
<sequence>VAMDSGFRNSGITVGKKGKIMMAVRSTHCLEVPLSHMGKLLVSEEYIEFLVHIANQKMEENMRRIDRFYNCLQLALKPAPSADSSPPEERGTHLDVYVRRRKRKAVGKHGGCASPADHNEEMEQEDDPEGSVDIFGEIME</sequence>
<dbReference type="GO" id="GO:0032259">
    <property type="term" value="P:methylation"/>
    <property type="evidence" value="ECO:0007669"/>
    <property type="project" value="UniProtKB-KW"/>
</dbReference>
<comment type="function">
    <text evidence="9">Probable S-adenosyl-L-methionine-dependent methyltransferase that acts as a component of the wybutosine biosynthesis pathway. Wybutosine is a hyper modified guanosine with a tricyclic base found at the 3'-position adjacent to the anticodon of eukaryotic phenylalanine tRNA.</text>
</comment>
<keyword evidence="7" id="KW-0949">S-adenosyl-L-methionine</keyword>
<name>A0A8C6YXF8_NOTPE</name>
<comment type="pathway">
    <text evidence="1">tRNA modification; wybutosine-tRNA(Phe) biosynthesis.</text>
</comment>
<keyword evidence="6" id="KW-0808">Transferase</keyword>
<evidence type="ECO:0000256" key="2">
    <source>
        <dbReference type="ARBA" id="ARBA00008569"/>
    </source>
</evidence>
<comment type="similarity">
    <text evidence="2">Belongs to the TYW3 family.</text>
</comment>
<feature type="region of interest" description="Disordered" evidence="12">
    <location>
        <begin position="102"/>
        <end position="140"/>
    </location>
</feature>
<evidence type="ECO:0000256" key="8">
    <source>
        <dbReference type="ARBA" id="ARBA00022694"/>
    </source>
</evidence>
<organism evidence="14 15">
    <name type="scientific">Nothoprocta perdicaria</name>
    <name type="common">Chilean tinamou</name>
    <name type="synonym">Crypturus perdicarius</name>
    <dbReference type="NCBI Taxonomy" id="30464"/>
    <lineage>
        <taxon>Eukaryota</taxon>
        <taxon>Metazoa</taxon>
        <taxon>Chordata</taxon>
        <taxon>Craniata</taxon>
        <taxon>Vertebrata</taxon>
        <taxon>Euteleostomi</taxon>
        <taxon>Archelosauria</taxon>
        <taxon>Archosauria</taxon>
        <taxon>Dinosauria</taxon>
        <taxon>Saurischia</taxon>
        <taxon>Theropoda</taxon>
        <taxon>Coelurosauria</taxon>
        <taxon>Aves</taxon>
        <taxon>Palaeognathae</taxon>
        <taxon>Tinamiformes</taxon>
        <taxon>Tinamidae</taxon>
        <taxon>Nothoprocta</taxon>
    </lineage>
</organism>
<evidence type="ECO:0000256" key="9">
    <source>
        <dbReference type="ARBA" id="ARBA00025378"/>
    </source>
</evidence>
<evidence type="ECO:0000256" key="7">
    <source>
        <dbReference type="ARBA" id="ARBA00022691"/>
    </source>
</evidence>
<evidence type="ECO:0000256" key="11">
    <source>
        <dbReference type="ARBA" id="ARBA00049202"/>
    </source>
</evidence>
<dbReference type="SUPFAM" id="SSF111278">
    <property type="entry name" value="SSo0622-like"/>
    <property type="match status" value="1"/>
</dbReference>
<dbReference type="InterPro" id="IPR036602">
    <property type="entry name" value="tRNA_yW-synthesising-like_sf"/>
</dbReference>
<reference evidence="14" key="1">
    <citation type="submission" date="2025-08" db="UniProtKB">
        <authorList>
            <consortium name="Ensembl"/>
        </authorList>
    </citation>
    <scope>IDENTIFICATION</scope>
</reference>
<evidence type="ECO:0000256" key="6">
    <source>
        <dbReference type="ARBA" id="ARBA00022679"/>
    </source>
</evidence>
<dbReference type="Proteomes" id="UP000694420">
    <property type="component" value="Unplaced"/>
</dbReference>
<evidence type="ECO:0000256" key="10">
    <source>
        <dbReference type="ARBA" id="ARBA00030554"/>
    </source>
</evidence>
<feature type="compositionally biased region" description="Acidic residues" evidence="12">
    <location>
        <begin position="120"/>
        <end position="130"/>
    </location>
</feature>
<feature type="domain" description="tRNA wybutosine-synthesizing protein" evidence="13">
    <location>
        <begin position="1"/>
        <end position="73"/>
    </location>
</feature>
<dbReference type="InterPro" id="IPR003827">
    <property type="entry name" value="tRNA_yW-synthesising"/>
</dbReference>
<dbReference type="Ensembl" id="ENSNPET00000003790.1">
    <property type="protein sequence ID" value="ENSNPEP00000003713.1"/>
    <property type="gene ID" value="ENSNPEG00000002842.1"/>
</dbReference>
<dbReference type="UniPathway" id="UPA00375"/>
<keyword evidence="5" id="KW-0489">Methyltransferase</keyword>
<evidence type="ECO:0000313" key="14">
    <source>
        <dbReference type="Ensembl" id="ENSNPEP00000003713.1"/>
    </source>
</evidence>
<dbReference type="Pfam" id="PF02676">
    <property type="entry name" value="TYW3"/>
    <property type="match status" value="1"/>
</dbReference>
<evidence type="ECO:0000256" key="4">
    <source>
        <dbReference type="ARBA" id="ARBA00016536"/>
    </source>
</evidence>
<dbReference type="PANTHER" id="PTHR48418:SF1">
    <property type="entry name" value="TRNA WYBUTOSINE-SYNTHESIZING PROTEIN 3"/>
    <property type="match status" value="1"/>
</dbReference>
<keyword evidence="15" id="KW-1185">Reference proteome</keyword>
<accession>A0A8C6YXF8</accession>
<evidence type="ECO:0000256" key="1">
    <source>
        <dbReference type="ARBA" id="ARBA00004797"/>
    </source>
</evidence>
<evidence type="ECO:0000256" key="12">
    <source>
        <dbReference type="SAM" id="MobiDB-lite"/>
    </source>
</evidence>
<dbReference type="EC" id="2.1.1.282" evidence="3"/>
<evidence type="ECO:0000256" key="3">
    <source>
        <dbReference type="ARBA" id="ARBA00012750"/>
    </source>
</evidence>
<comment type="catalytic activity">
    <reaction evidence="11">
        <text>4-demethyl-7-[(3S)-3-amino-3-carboxypropyl]wyosine(37) in tRNA(Phe) + S-adenosyl-L-methionine = 7-[(3S)-3-amino-3-carboxypropyl]wyosine(37) in tRNA(Phe) + S-adenosyl-L-homocysteine + H(+)</text>
        <dbReference type="Rhea" id="RHEA:36635"/>
        <dbReference type="Rhea" id="RHEA-COMP:10378"/>
        <dbReference type="Rhea" id="RHEA-COMP:10379"/>
        <dbReference type="ChEBI" id="CHEBI:15378"/>
        <dbReference type="ChEBI" id="CHEBI:57856"/>
        <dbReference type="ChEBI" id="CHEBI:59789"/>
        <dbReference type="ChEBI" id="CHEBI:73543"/>
        <dbReference type="ChEBI" id="CHEBI:73550"/>
        <dbReference type="EC" id="2.1.1.282"/>
    </reaction>
</comment>